<dbReference type="Pfam" id="PF00690">
    <property type="entry name" value="Cation_ATPase_N"/>
    <property type="match status" value="1"/>
</dbReference>
<dbReference type="Gene3D" id="3.40.1110.10">
    <property type="entry name" value="Calcium-transporting ATPase, cytoplasmic domain N"/>
    <property type="match status" value="1"/>
</dbReference>
<dbReference type="InterPro" id="IPR001757">
    <property type="entry name" value="P_typ_ATPase"/>
</dbReference>
<dbReference type="InterPro" id="IPR006068">
    <property type="entry name" value="ATPase_P-typ_cation-transptr_C"/>
</dbReference>
<accession>A0A2M6XBG5</accession>
<comment type="subcellular location">
    <subcellularLocation>
        <location evidence="1">Membrane</location>
        <topology evidence="1">Multi-pass membrane protein</topology>
    </subcellularLocation>
</comment>
<feature type="transmembrane region" description="Helical" evidence="8">
    <location>
        <begin position="806"/>
        <end position="823"/>
    </location>
</feature>
<feature type="transmembrane region" description="Helical" evidence="8">
    <location>
        <begin position="711"/>
        <end position="733"/>
    </location>
</feature>
<dbReference type="Pfam" id="PF00689">
    <property type="entry name" value="Cation_ATPase_C"/>
    <property type="match status" value="1"/>
</dbReference>
<dbReference type="PRINTS" id="PR00119">
    <property type="entry name" value="CATATPASE"/>
</dbReference>
<dbReference type="SUPFAM" id="SSF56784">
    <property type="entry name" value="HAD-like"/>
    <property type="match status" value="1"/>
</dbReference>
<evidence type="ECO:0000256" key="7">
    <source>
        <dbReference type="ARBA" id="ARBA00023136"/>
    </source>
</evidence>
<dbReference type="NCBIfam" id="TIGR01494">
    <property type="entry name" value="ATPase_P-type"/>
    <property type="match status" value="2"/>
</dbReference>
<feature type="transmembrane region" description="Helical" evidence="8">
    <location>
        <begin position="672"/>
        <end position="691"/>
    </location>
</feature>
<feature type="transmembrane region" description="Helical" evidence="8">
    <location>
        <begin position="244"/>
        <end position="263"/>
    </location>
</feature>
<feature type="transmembrane region" description="Helical" evidence="8">
    <location>
        <begin position="60"/>
        <end position="76"/>
    </location>
</feature>
<dbReference type="Proteomes" id="UP000231214">
    <property type="component" value="Unassembled WGS sequence"/>
</dbReference>
<organism evidence="10 11">
    <name type="scientific">Candidatus Shapirobacteria bacterium CG09_land_8_20_14_0_10_49_15</name>
    <dbReference type="NCBI Taxonomy" id="1974482"/>
    <lineage>
        <taxon>Bacteria</taxon>
        <taxon>Candidatus Shapironibacteriota</taxon>
    </lineage>
</organism>
<dbReference type="InterPro" id="IPR018303">
    <property type="entry name" value="ATPase_P-typ_P_site"/>
</dbReference>
<feature type="transmembrane region" description="Helical" evidence="8">
    <location>
        <begin position="644"/>
        <end position="666"/>
    </location>
</feature>
<dbReference type="SFLD" id="SFLDG00002">
    <property type="entry name" value="C1.7:_P-type_atpase_like"/>
    <property type="match status" value="1"/>
</dbReference>
<dbReference type="PROSITE" id="PS00154">
    <property type="entry name" value="ATPASE_E1_E2"/>
    <property type="match status" value="1"/>
</dbReference>
<dbReference type="InterPro" id="IPR023214">
    <property type="entry name" value="HAD_sf"/>
</dbReference>
<dbReference type="Gene3D" id="2.70.150.10">
    <property type="entry name" value="Calcium-transporting ATPase, cytoplasmic transduction domain A"/>
    <property type="match status" value="1"/>
</dbReference>
<keyword evidence="2 8" id="KW-0812">Transmembrane</keyword>
<evidence type="ECO:0000256" key="4">
    <source>
        <dbReference type="ARBA" id="ARBA00022840"/>
    </source>
</evidence>
<reference evidence="11" key="1">
    <citation type="submission" date="2017-09" db="EMBL/GenBank/DDBJ databases">
        <title>Depth-based differentiation of microbial function through sediment-hosted aquifers and enrichment of novel symbionts in the deep terrestrial subsurface.</title>
        <authorList>
            <person name="Probst A.J."/>
            <person name="Ladd B."/>
            <person name="Jarett J.K."/>
            <person name="Geller-Mcgrath D.E."/>
            <person name="Sieber C.M.K."/>
            <person name="Emerson J.B."/>
            <person name="Anantharaman K."/>
            <person name="Thomas B.C."/>
            <person name="Malmstrom R."/>
            <person name="Stieglmeier M."/>
            <person name="Klingl A."/>
            <person name="Woyke T."/>
            <person name="Ryan C.M."/>
            <person name="Banfield J.F."/>
        </authorList>
    </citation>
    <scope>NUCLEOTIDE SEQUENCE [LARGE SCALE GENOMIC DNA]</scope>
</reference>
<proteinExistence type="predicted"/>
<dbReference type="SUPFAM" id="SSF81665">
    <property type="entry name" value="Calcium ATPase, transmembrane domain M"/>
    <property type="match status" value="1"/>
</dbReference>
<dbReference type="SFLD" id="SFLDS00003">
    <property type="entry name" value="Haloacid_Dehalogenase"/>
    <property type="match status" value="1"/>
</dbReference>
<keyword evidence="3" id="KW-0547">Nucleotide-binding</keyword>
<dbReference type="Pfam" id="PF00702">
    <property type="entry name" value="Hydrolase"/>
    <property type="match status" value="1"/>
</dbReference>
<dbReference type="Gene3D" id="1.20.1110.10">
    <property type="entry name" value="Calcium-transporting ATPase, transmembrane domain"/>
    <property type="match status" value="1"/>
</dbReference>
<dbReference type="GO" id="GO:0016020">
    <property type="term" value="C:membrane"/>
    <property type="evidence" value="ECO:0007669"/>
    <property type="project" value="UniProtKB-SubCell"/>
</dbReference>
<feature type="transmembrane region" description="Helical" evidence="8">
    <location>
        <begin position="772"/>
        <end position="794"/>
    </location>
</feature>
<feature type="transmembrane region" description="Helical" evidence="8">
    <location>
        <begin position="82"/>
        <end position="100"/>
    </location>
</feature>
<dbReference type="PRINTS" id="PR00120">
    <property type="entry name" value="HATPASE"/>
</dbReference>
<comment type="caution">
    <text evidence="10">The sequence shown here is derived from an EMBL/GenBank/DDBJ whole genome shotgun (WGS) entry which is preliminary data.</text>
</comment>
<keyword evidence="4" id="KW-0067">ATP-binding</keyword>
<dbReference type="SMART" id="SM00831">
    <property type="entry name" value="Cation_ATPase_N"/>
    <property type="match status" value="1"/>
</dbReference>
<keyword evidence="7 8" id="KW-0472">Membrane</keyword>
<feature type="domain" description="Cation-transporting P-type ATPase N-terminal" evidence="9">
    <location>
        <begin position="5"/>
        <end position="77"/>
    </location>
</feature>
<evidence type="ECO:0000256" key="8">
    <source>
        <dbReference type="SAM" id="Phobius"/>
    </source>
</evidence>
<evidence type="ECO:0000256" key="6">
    <source>
        <dbReference type="ARBA" id="ARBA00022989"/>
    </source>
</evidence>
<name>A0A2M6XBG5_9BACT</name>
<dbReference type="SFLD" id="SFLDF00027">
    <property type="entry name" value="p-type_atpase"/>
    <property type="match status" value="1"/>
</dbReference>
<evidence type="ECO:0000313" key="10">
    <source>
        <dbReference type="EMBL" id="PIU02351.1"/>
    </source>
</evidence>
<dbReference type="FunFam" id="3.40.50.1000:FF:000001">
    <property type="entry name" value="Phospholipid-transporting ATPase IC"/>
    <property type="match status" value="1"/>
</dbReference>
<gene>
    <name evidence="10" type="ORF">COT66_00685</name>
</gene>
<dbReference type="InterPro" id="IPR023299">
    <property type="entry name" value="ATPase_P-typ_cyto_dom_N"/>
</dbReference>
<dbReference type="PANTHER" id="PTHR42861">
    <property type="entry name" value="CALCIUM-TRANSPORTING ATPASE"/>
    <property type="match status" value="1"/>
</dbReference>
<sequence length="839" mass="90912">MDFAPYTTKTVAAVFAELATGEAGLTDAQVADRRQQYGPNQLHSLRVGWWQILRRQLRSPFVYLLFGAALLALLLGRKVDGGMILLFVGINTGLGFFQEYRSEQTLKLLKKYLVSRYRVRRGGQDRSVVTADLVPGDRLFLEPGGILPADLRLVEAANLMVDESALTGESAPVAKAITPLSQPTSQINEAQNIGFSGTTVVGGQGSGIVIATGRQTNYGQIARLTTETTKVSSFEKQISRFSKFTIILVTLTLLFVVVASVILKESPSLGELAVFSIALAVSVIPEALPVVITFSLSLGAFKLAKNHVVVKRLSALEDLGGIEVLCSDKTGTLTQNKLTLDEIYAADQPKTLLYASLASSNTGSGRNQSNNAFEQAIRAGLTVGQQREAKKYQYVAEIPFDPLRKRTCALVQNGGSLELIVRGAPEDILSACQPLAAAKRKAAAAWVRQKGQAGIRTLAVAVKTFNQSPGSDLCCQEKNLRLLGLVSFVDPLKPSSKAAVLQAKQLGVRVKILTGDSLEVAGSVAYQIGLVDSPGKVVTGAELDRMSVARQHQVVEELDVFARVSPAQKYRILQLLQEKHEVGFLGEGINDAPALKIANVALVVQGAADIAKEAADILLLKKSLRVIVDGIKEGRQVFANTSKYITATLTSNFGNFFAVSFTSLVIDFLPMLPLQILLLNLLSDFPMIAVATDKVDQSALKSPNRYDLKSFALVALLLGVVSTIFDFVYFGIFVRRSPAILQTSWFIGSVLTELLLLFSIRTKGFFLKASRPSRILLVLTGVAFLFTVLVPYTSLGDFLFHFTPPQVGSLLLILGIAGVYFVLTEMIKLAYYHFFDPGK</sequence>
<dbReference type="EMBL" id="PEZK01000011">
    <property type="protein sequence ID" value="PIU02351.1"/>
    <property type="molecule type" value="Genomic_DNA"/>
</dbReference>
<evidence type="ECO:0000259" key="9">
    <source>
        <dbReference type="SMART" id="SM00831"/>
    </source>
</evidence>
<dbReference type="GO" id="GO:0016887">
    <property type="term" value="F:ATP hydrolysis activity"/>
    <property type="evidence" value="ECO:0007669"/>
    <property type="project" value="InterPro"/>
</dbReference>
<dbReference type="InterPro" id="IPR008250">
    <property type="entry name" value="ATPase_P-typ_transduc_dom_A_sf"/>
</dbReference>
<protein>
    <submittedName>
        <fullName evidence="10">Cation-transporting ATPase</fullName>
    </submittedName>
</protein>
<evidence type="ECO:0000256" key="2">
    <source>
        <dbReference type="ARBA" id="ARBA00022692"/>
    </source>
</evidence>
<dbReference type="Pfam" id="PF00122">
    <property type="entry name" value="E1-E2_ATPase"/>
    <property type="match status" value="1"/>
</dbReference>
<keyword evidence="6 8" id="KW-1133">Transmembrane helix</keyword>
<evidence type="ECO:0000313" key="11">
    <source>
        <dbReference type="Proteomes" id="UP000231214"/>
    </source>
</evidence>
<keyword evidence="5" id="KW-1278">Translocase</keyword>
<dbReference type="InterPro" id="IPR036412">
    <property type="entry name" value="HAD-like_sf"/>
</dbReference>
<evidence type="ECO:0000256" key="3">
    <source>
        <dbReference type="ARBA" id="ARBA00022741"/>
    </source>
</evidence>
<dbReference type="InterPro" id="IPR059000">
    <property type="entry name" value="ATPase_P-type_domA"/>
</dbReference>
<dbReference type="InterPro" id="IPR044492">
    <property type="entry name" value="P_typ_ATPase_HD_dom"/>
</dbReference>
<evidence type="ECO:0000256" key="1">
    <source>
        <dbReference type="ARBA" id="ARBA00004141"/>
    </source>
</evidence>
<dbReference type="SUPFAM" id="SSF81653">
    <property type="entry name" value="Calcium ATPase, transduction domain A"/>
    <property type="match status" value="1"/>
</dbReference>
<dbReference type="Gene3D" id="3.40.50.1000">
    <property type="entry name" value="HAD superfamily/HAD-like"/>
    <property type="match status" value="1"/>
</dbReference>
<evidence type="ECO:0000256" key="5">
    <source>
        <dbReference type="ARBA" id="ARBA00022967"/>
    </source>
</evidence>
<dbReference type="GO" id="GO:0005524">
    <property type="term" value="F:ATP binding"/>
    <property type="evidence" value="ECO:0007669"/>
    <property type="project" value="UniProtKB-KW"/>
</dbReference>
<dbReference type="AlphaFoldDB" id="A0A2M6XBG5"/>
<dbReference type="InterPro" id="IPR023298">
    <property type="entry name" value="ATPase_P-typ_TM_dom_sf"/>
</dbReference>
<dbReference type="InterPro" id="IPR004014">
    <property type="entry name" value="ATPase_P-typ_cation-transptr_N"/>
</dbReference>
<feature type="transmembrane region" description="Helical" evidence="8">
    <location>
        <begin position="739"/>
        <end position="760"/>
    </location>
</feature>
<feature type="transmembrane region" description="Helical" evidence="8">
    <location>
        <begin position="275"/>
        <end position="301"/>
    </location>
</feature>